<accession>A0A2N3Y506</accession>
<sequence length="361" mass="39039">MTVDVGTRETLDLDWLRSMADQRLAEFLQVKITTADSDETAALLGLLSDFHKQGGKRIRPVLCLCGWHAAANGHPIDVAIDVAASLELFHMFALIHDDIIDRSDVRRGNPSAHRVLASHWCGDDSSKGDPEWFGTSAAILLGDLALALSMEMLTTSAMTDEQYRAVRPVLDAMHTEVLLGQYHDLLAEQRLSADIAATLRVIRYKTAKYTVERPLHLGVAIAGGGSSVLEACTAYALPLGEAFQLRDDVLGVFGDPEVTGKSTVDDLRDGKRTTLIAVALQQGNSTEVALLRSLVGNPDLDASGAEAIRHVLVSTGALQIVEGMIKDRLASATRALDNAPFPRPVHNTLADMAHRLTSRTH</sequence>
<dbReference type="SUPFAM" id="SSF48576">
    <property type="entry name" value="Terpenoid synthases"/>
    <property type="match status" value="1"/>
</dbReference>
<gene>
    <name evidence="7" type="ORF">A8926_6054</name>
</gene>
<dbReference type="OrthoDB" id="4497239at2"/>
<dbReference type="GO" id="GO:0008299">
    <property type="term" value="P:isoprenoid biosynthetic process"/>
    <property type="evidence" value="ECO:0007669"/>
    <property type="project" value="InterPro"/>
</dbReference>
<name>A0A2N3Y506_SACSN</name>
<evidence type="ECO:0000313" key="7">
    <source>
        <dbReference type="EMBL" id="PKW18007.1"/>
    </source>
</evidence>
<dbReference type="Proteomes" id="UP000233786">
    <property type="component" value="Unassembled WGS sequence"/>
</dbReference>
<dbReference type="GO" id="GO:0046872">
    <property type="term" value="F:metal ion binding"/>
    <property type="evidence" value="ECO:0007669"/>
    <property type="project" value="UniProtKB-KW"/>
</dbReference>
<evidence type="ECO:0000256" key="6">
    <source>
        <dbReference type="RuleBase" id="RU004466"/>
    </source>
</evidence>
<dbReference type="PROSITE" id="PS00444">
    <property type="entry name" value="POLYPRENYL_SYNTHASE_2"/>
    <property type="match status" value="1"/>
</dbReference>
<dbReference type="PANTHER" id="PTHR12001:SF85">
    <property type="entry name" value="SHORT CHAIN ISOPRENYL DIPHOSPHATE SYNTHASE"/>
    <property type="match status" value="1"/>
</dbReference>
<evidence type="ECO:0000313" key="8">
    <source>
        <dbReference type="Proteomes" id="UP000233786"/>
    </source>
</evidence>
<keyword evidence="8" id="KW-1185">Reference proteome</keyword>
<evidence type="ECO:0000256" key="4">
    <source>
        <dbReference type="ARBA" id="ARBA00022723"/>
    </source>
</evidence>
<dbReference type="SFLD" id="SFLDG01017">
    <property type="entry name" value="Polyprenyl_Transferase_Like"/>
    <property type="match status" value="1"/>
</dbReference>
<dbReference type="Gene3D" id="1.10.600.10">
    <property type="entry name" value="Farnesyl Diphosphate Synthase"/>
    <property type="match status" value="1"/>
</dbReference>
<comment type="similarity">
    <text evidence="2 6">Belongs to the FPP/GGPP synthase family.</text>
</comment>
<dbReference type="RefSeq" id="WP_010307586.1">
    <property type="nucleotide sequence ID" value="NZ_CP061007.1"/>
</dbReference>
<dbReference type="InterPro" id="IPR008949">
    <property type="entry name" value="Isoprenoid_synthase_dom_sf"/>
</dbReference>
<comment type="cofactor">
    <cofactor evidence="1">
        <name>Mg(2+)</name>
        <dbReference type="ChEBI" id="CHEBI:18420"/>
    </cofactor>
</comment>
<evidence type="ECO:0000256" key="3">
    <source>
        <dbReference type="ARBA" id="ARBA00022679"/>
    </source>
</evidence>
<reference evidence="7" key="1">
    <citation type="submission" date="2017-12" db="EMBL/GenBank/DDBJ databases">
        <title>Sequencing the genomes of 1000 Actinobacteria strains.</title>
        <authorList>
            <person name="Klenk H.-P."/>
        </authorList>
    </citation>
    <scope>NUCLEOTIDE SEQUENCE [LARGE SCALE GENOMIC DNA]</scope>
    <source>
        <strain evidence="7">DSM 44228</strain>
    </source>
</reference>
<dbReference type="EMBL" id="PJNB01000001">
    <property type="protein sequence ID" value="PKW18007.1"/>
    <property type="molecule type" value="Genomic_DNA"/>
</dbReference>
<keyword evidence="3 6" id="KW-0808">Transferase</keyword>
<dbReference type="InterPro" id="IPR033749">
    <property type="entry name" value="Polyprenyl_synt_CS"/>
</dbReference>
<dbReference type="STRING" id="994479.GCA_000194155_03884"/>
<dbReference type="PROSITE" id="PS00723">
    <property type="entry name" value="POLYPRENYL_SYNTHASE_1"/>
    <property type="match status" value="1"/>
</dbReference>
<dbReference type="GO" id="GO:0004659">
    <property type="term" value="F:prenyltransferase activity"/>
    <property type="evidence" value="ECO:0007669"/>
    <property type="project" value="InterPro"/>
</dbReference>
<dbReference type="PANTHER" id="PTHR12001">
    <property type="entry name" value="GERANYLGERANYL PYROPHOSPHATE SYNTHASE"/>
    <property type="match status" value="1"/>
</dbReference>
<dbReference type="Pfam" id="PF00348">
    <property type="entry name" value="polyprenyl_synt"/>
    <property type="match status" value="1"/>
</dbReference>
<dbReference type="AlphaFoldDB" id="A0A2N3Y506"/>
<organism evidence="7 8">
    <name type="scientific">Saccharopolyspora spinosa</name>
    <dbReference type="NCBI Taxonomy" id="60894"/>
    <lineage>
        <taxon>Bacteria</taxon>
        <taxon>Bacillati</taxon>
        <taxon>Actinomycetota</taxon>
        <taxon>Actinomycetes</taxon>
        <taxon>Pseudonocardiales</taxon>
        <taxon>Pseudonocardiaceae</taxon>
        <taxon>Saccharopolyspora</taxon>
    </lineage>
</organism>
<keyword evidence="4" id="KW-0479">Metal-binding</keyword>
<dbReference type="CDD" id="cd00685">
    <property type="entry name" value="Trans_IPPS_HT"/>
    <property type="match status" value="1"/>
</dbReference>
<protein>
    <submittedName>
        <fullName evidence="7">Geranylgeranyl diphosphate synthase type I</fullName>
    </submittedName>
</protein>
<dbReference type="InterPro" id="IPR000092">
    <property type="entry name" value="Polyprenyl_synt"/>
</dbReference>
<evidence type="ECO:0000256" key="2">
    <source>
        <dbReference type="ARBA" id="ARBA00006706"/>
    </source>
</evidence>
<dbReference type="SFLD" id="SFLDS00005">
    <property type="entry name" value="Isoprenoid_Synthase_Type_I"/>
    <property type="match status" value="1"/>
</dbReference>
<evidence type="ECO:0000256" key="1">
    <source>
        <dbReference type="ARBA" id="ARBA00001946"/>
    </source>
</evidence>
<keyword evidence="5" id="KW-0460">Magnesium</keyword>
<comment type="caution">
    <text evidence="7">The sequence shown here is derived from an EMBL/GenBank/DDBJ whole genome shotgun (WGS) entry which is preliminary data.</text>
</comment>
<proteinExistence type="inferred from homology"/>
<evidence type="ECO:0000256" key="5">
    <source>
        <dbReference type="ARBA" id="ARBA00022842"/>
    </source>
</evidence>